<reference evidence="2 3" key="1">
    <citation type="journal article" date="2016" name="Nat. Commun.">
        <title>Thousands of microbial genomes shed light on interconnected biogeochemical processes in an aquifer system.</title>
        <authorList>
            <person name="Anantharaman K."/>
            <person name="Brown C.T."/>
            <person name="Hug L.A."/>
            <person name="Sharon I."/>
            <person name="Castelle C.J."/>
            <person name="Probst A.J."/>
            <person name="Thomas B.C."/>
            <person name="Singh A."/>
            <person name="Wilkins M.J."/>
            <person name="Karaoz U."/>
            <person name="Brodie E.L."/>
            <person name="Williams K.H."/>
            <person name="Hubbard S.S."/>
            <person name="Banfield J.F."/>
        </authorList>
    </citation>
    <scope>NUCLEOTIDE SEQUENCE [LARGE SCALE GENOMIC DNA]</scope>
</reference>
<evidence type="ECO:0000256" key="1">
    <source>
        <dbReference type="SAM" id="Phobius"/>
    </source>
</evidence>
<protein>
    <recommendedName>
        <fullName evidence="4">DUF2178 domain-containing protein</fullName>
    </recommendedName>
</protein>
<feature type="transmembrane region" description="Helical" evidence="1">
    <location>
        <begin position="7"/>
        <end position="28"/>
    </location>
</feature>
<comment type="caution">
    <text evidence="2">The sequence shown here is derived from an EMBL/GenBank/DDBJ whole genome shotgun (WGS) entry which is preliminary data.</text>
</comment>
<keyword evidence="1" id="KW-0812">Transmembrane</keyword>
<proteinExistence type="predicted"/>
<feature type="transmembrane region" description="Helical" evidence="1">
    <location>
        <begin position="79"/>
        <end position="98"/>
    </location>
</feature>
<evidence type="ECO:0008006" key="4">
    <source>
        <dbReference type="Google" id="ProtNLM"/>
    </source>
</evidence>
<sequence>MTVLQKLAWLNLVVLGLILLALAALVPLKGLSTAFHYLVVSSAVFTAVWIAVLLGYVIRQGLNRLRNRPEVLWDEREEAIYYKACTWAFAASWVLMVLGNGRFLKQYLEKGPEAVSVVLLSDVLGIAFVVLVGVFSVSVLIFSGKESRDAGK</sequence>
<dbReference type="EMBL" id="MFIX01000215">
    <property type="protein sequence ID" value="OGG01256.1"/>
    <property type="molecule type" value="Genomic_DNA"/>
</dbReference>
<keyword evidence="1" id="KW-1133">Transmembrane helix</keyword>
<dbReference type="STRING" id="1817867.A3F83_12515"/>
<organism evidence="2 3">
    <name type="scientific">Candidatus Glassbacteria bacterium RIFCSPLOWO2_12_FULL_58_11</name>
    <dbReference type="NCBI Taxonomy" id="1817867"/>
    <lineage>
        <taxon>Bacteria</taxon>
        <taxon>Candidatus Glassiibacteriota</taxon>
    </lineage>
</organism>
<accession>A0A1F5YM77</accession>
<dbReference type="Proteomes" id="UP000179129">
    <property type="component" value="Unassembled WGS sequence"/>
</dbReference>
<dbReference type="AlphaFoldDB" id="A0A1F5YM77"/>
<feature type="transmembrane region" description="Helical" evidence="1">
    <location>
        <begin position="118"/>
        <end position="142"/>
    </location>
</feature>
<feature type="transmembrane region" description="Helical" evidence="1">
    <location>
        <begin position="34"/>
        <end position="58"/>
    </location>
</feature>
<evidence type="ECO:0000313" key="2">
    <source>
        <dbReference type="EMBL" id="OGG01256.1"/>
    </source>
</evidence>
<keyword evidence="1" id="KW-0472">Membrane</keyword>
<evidence type="ECO:0000313" key="3">
    <source>
        <dbReference type="Proteomes" id="UP000179129"/>
    </source>
</evidence>
<name>A0A1F5YM77_9BACT</name>
<gene>
    <name evidence="2" type="ORF">A3F83_12515</name>
</gene>